<dbReference type="AlphaFoldDB" id="A0A2I2FE79"/>
<evidence type="ECO:0000256" key="1">
    <source>
        <dbReference type="SAM" id="Phobius"/>
    </source>
</evidence>
<dbReference type="EMBL" id="KZ559132">
    <property type="protein sequence ID" value="PLB38932.1"/>
    <property type="molecule type" value="Genomic_DNA"/>
</dbReference>
<name>A0A2I2FE79_ASPCN</name>
<keyword evidence="1" id="KW-0812">Transmembrane</keyword>
<dbReference type="GeneID" id="36519366"/>
<evidence type="ECO:0000313" key="2">
    <source>
        <dbReference type="EMBL" id="PLB38932.1"/>
    </source>
</evidence>
<keyword evidence="3" id="KW-1185">Reference proteome</keyword>
<evidence type="ECO:0000313" key="3">
    <source>
        <dbReference type="Proteomes" id="UP000234585"/>
    </source>
</evidence>
<dbReference type="RefSeq" id="XP_024672944.1">
    <property type="nucleotide sequence ID" value="XM_024812206.1"/>
</dbReference>
<feature type="transmembrane region" description="Helical" evidence="1">
    <location>
        <begin position="29"/>
        <end position="51"/>
    </location>
</feature>
<keyword evidence="1" id="KW-1133">Transmembrane helix</keyword>
<gene>
    <name evidence="2" type="ORF">BDW47DRAFT_103958</name>
</gene>
<keyword evidence="1" id="KW-0472">Membrane</keyword>
<reference evidence="2 3" key="1">
    <citation type="submission" date="2017-12" db="EMBL/GenBank/DDBJ databases">
        <authorList>
            <consortium name="DOE Joint Genome Institute"/>
            <person name="Haridas S."/>
            <person name="Kjaerbolling I."/>
            <person name="Vesth T.C."/>
            <person name="Frisvad J.C."/>
            <person name="Nybo J.L."/>
            <person name="Theobald S."/>
            <person name="Kuo A."/>
            <person name="Bowyer P."/>
            <person name="Matsuda Y."/>
            <person name="Mondo S."/>
            <person name="Lyhne E.K."/>
            <person name="Kogle M.E."/>
            <person name="Clum A."/>
            <person name="Lipzen A."/>
            <person name="Salamov A."/>
            <person name="Ngan C.Y."/>
            <person name="Daum C."/>
            <person name="Chiniquy J."/>
            <person name="Barry K."/>
            <person name="LaButti K."/>
            <person name="Simmons B.A."/>
            <person name="Magnuson J.K."/>
            <person name="Mortensen U.H."/>
            <person name="Larsen T.O."/>
            <person name="Grigoriev I.V."/>
            <person name="Baker S.E."/>
            <person name="Andersen M.R."/>
            <person name="Nordberg H.P."/>
            <person name="Cantor M.N."/>
            <person name="Hua S.X."/>
        </authorList>
    </citation>
    <scope>NUCLEOTIDE SEQUENCE [LARGE SCALE GENOMIC DNA]</scope>
    <source>
        <strain evidence="2 3">CBS 102.13</strain>
    </source>
</reference>
<organism evidence="2 3">
    <name type="scientific">Aspergillus candidus</name>
    <dbReference type="NCBI Taxonomy" id="41067"/>
    <lineage>
        <taxon>Eukaryota</taxon>
        <taxon>Fungi</taxon>
        <taxon>Dikarya</taxon>
        <taxon>Ascomycota</taxon>
        <taxon>Pezizomycotina</taxon>
        <taxon>Eurotiomycetes</taxon>
        <taxon>Eurotiomycetidae</taxon>
        <taxon>Eurotiales</taxon>
        <taxon>Aspergillaceae</taxon>
        <taxon>Aspergillus</taxon>
        <taxon>Aspergillus subgen. Circumdati</taxon>
    </lineage>
</organism>
<sequence>MMGIRVDHSYRITQVRVENGDGKGEGNSFFYDLFFMIMNVICRLITSYPYFSVIWS</sequence>
<proteinExistence type="predicted"/>
<protein>
    <submittedName>
        <fullName evidence="2">Uncharacterized protein</fullName>
    </submittedName>
</protein>
<accession>A0A2I2FE79</accession>
<dbReference type="Proteomes" id="UP000234585">
    <property type="component" value="Unassembled WGS sequence"/>
</dbReference>